<dbReference type="Proteomes" id="UP000729402">
    <property type="component" value="Unassembled WGS sequence"/>
</dbReference>
<dbReference type="EMBL" id="JAAALK010000283">
    <property type="protein sequence ID" value="KAG8074361.1"/>
    <property type="molecule type" value="Genomic_DNA"/>
</dbReference>
<evidence type="ECO:0000313" key="2">
    <source>
        <dbReference type="Proteomes" id="UP000729402"/>
    </source>
</evidence>
<name>A0A8J5TF34_ZIZPA</name>
<dbReference type="AlphaFoldDB" id="A0A8J5TF34"/>
<comment type="caution">
    <text evidence="1">The sequence shown here is derived from an EMBL/GenBank/DDBJ whole genome shotgun (WGS) entry which is preliminary data.</text>
</comment>
<accession>A0A8J5TF34</accession>
<sequence>MAMPWKEAIRFQLSAIRFGEGNGRRKRQFDFSCLQFDLEKAMAGGNHGEEAHHGDGAMQDRRRLNSAAALKRNDAGGNHVMVEKRMQEETVALRGEQFGPRPQLMAH</sequence>
<gene>
    <name evidence="1" type="ORF">GUJ93_ZPchr0006g43599</name>
</gene>
<keyword evidence="2" id="KW-1185">Reference proteome</keyword>
<reference evidence="1" key="2">
    <citation type="submission" date="2021-02" db="EMBL/GenBank/DDBJ databases">
        <authorList>
            <person name="Kimball J.A."/>
            <person name="Haas M.W."/>
            <person name="Macchietto M."/>
            <person name="Kono T."/>
            <person name="Duquette J."/>
            <person name="Shao M."/>
        </authorList>
    </citation>
    <scope>NUCLEOTIDE SEQUENCE</scope>
    <source>
        <tissue evidence="1">Fresh leaf tissue</tissue>
    </source>
</reference>
<evidence type="ECO:0000313" key="1">
    <source>
        <dbReference type="EMBL" id="KAG8074361.1"/>
    </source>
</evidence>
<reference evidence="1" key="1">
    <citation type="journal article" date="2021" name="bioRxiv">
        <title>Whole Genome Assembly and Annotation of Northern Wild Rice, Zizania palustris L., Supports a Whole Genome Duplication in the Zizania Genus.</title>
        <authorList>
            <person name="Haas M."/>
            <person name="Kono T."/>
            <person name="Macchietto M."/>
            <person name="Millas R."/>
            <person name="McGilp L."/>
            <person name="Shao M."/>
            <person name="Duquette J."/>
            <person name="Hirsch C.N."/>
            <person name="Kimball J."/>
        </authorList>
    </citation>
    <scope>NUCLEOTIDE SEQUENCE</scope>
    <source>
        <tissue evidence="1">Fresh leaf tissue</tissue>
    </source>
</reference>
<protein>
    <submittedName>
        <fullName evidence="1">Uncharacterized protein</fullName>
    </submittedName>
</protein>
<organism evidence="1 2">
    <name type="scientific">Zizania palustris</name>
    <name type="common">Northern wild rice</name>
    <dbReference type="NCBI Taxonomy" id="103762"/>
    <lineage>
        <taxon>Eukaryota</taxon>
        <taxon>Viridiplantae</taxon>
        <taxon>Streptophyta</taxon>
        <taxon>Embryophyta</taxon>
        <taxon>Tracheophyta</taxon>
        <taxon>Spermatophyta</taxon>
        <taxon>Magnoliopsida</taxon>
        <taxon>Liliopsida</taxon>
        <taxon>Poales</taxon>
        <taxon>Poaceae</taxon>
        <taxon>BOP clade</taxon>
        <taxon>Oryzoideae</taxon>
        <taxon>Oryzeae</taxon>
        <taxon>Zizaniinae</taxon>
        <taxon>Zizania</taxon>
    </lineage>
</organism>
<proteinExistence type="predicted"/>